<proteinExistence type="predicted"/>
<dbReference type="Proteomes" id="UP000243498">
    <property type="component" value="Unassembled WGS sequence"/>
</dbReference>
<dbReference type="EMBL" id="AZHC01000021">
    <property type="protein sequence ID" value="OAA39713.1"/>
    <property type="molecule type" value="Genomic_DNA"/>
</dbReference>
<keyword evidence="2" id="KW-1185">Reference proteome</keyword>
<comment type="caution">
    <text evidence="1">The sequence shown here is derived from an EMBL/GenBank/DDBJ whole genome shotgun (WGS) entry which is preliminary data.</text>
</comment>
<evidence type="ECO:0000313" key="1">
    <source>
        <dbReference type="EMBL" id="OAA39713.1"/>
    </source>
</evidence>
<accession>A0A167B6T7</accession>
<sequence>MTLTPQARASSQAHPNGQQYVNYILKPKKRRSHRETALSLAWCGSKSTSTNLGAEGPRQVVNEVPAWSHQPINIHRQPSALAAWLLAGT</sequence>
<organism evidence="1 2">
    <name type="scientific">Metarhizium rileyi (strain RCEF 4871)</name>
    <name type="common">Nomuraea rileyi</name>
    <dbReference type="NCBI Taxonomy" id="1649241"/>
    <lineage>
        <taxon>Eukaryota</taxon>
        <taxon>Fungi</taxon>
        <taxon>Dikarya</taxon>
        <taxon>Ascomycota</taxon>
        <taxon>Pezizomycotina</taxon>
        <taxon>Sordariomycetes</taxon>
        <taxon>Hypocreomycetidae</taxon>
        <taxon>Hypocreales</taxon>
        <taxon>Clavicipitaceae</taxon>
        <taxon>Metarhizium</taxon>
    </lineage>
</organism>
<gene>
    <name evidence="1" type="ORF">NOR_06133</name>
</gene>
<reference evidence="1 2" key="1">
    <citation type="journal article" date="2016" name="Genome Biol. Evol.">
        <title>Divergent and convergent evolution of fungal pathogenicity.</title>
        <authorList>
            <person name="Shang Y."/>
            <person name="Xiao G."/>
            <person name="Zheng P."/>
            <person name="Cen K."/>
            <person name="Zhan S."/>
            <person name="Wang C."/>
        </authorList>
    </citation>
    <scope>NUCLEOTIDE SEQUENCE [LARGE SCALE GENOMIC DNA]</scope>
    <source>
        <strain evidence="1 2">RCEF 4871</strain>
    </source>
</reference>
<dbReference type="AlphaFoldDB" id="A0A167B6T7"/>
<name>A0A167B6T7_METRR</name>
<protein>
    <submittedName>
        <fullName evidence="1">Uncharacterized protein</fullName>
    </submittedName>
</protein>
<evidence type="ECO:0000313" key="2">
    <source>
        <dbReference type="Proteomes" id="UP000243498"/>
    </source>
</evidence>